<reference evidence="10 11" key="1">
    <citation type="journal article" date="2013" name="PLoS ONE">
        <title>Genomic Analysis by Deep Sequencing of the Probiotic Lactobacillus brevis KB290 Harboring Nine Plasmids Reveals Genomic Stability.</title>
        <authorList>
            <person name="Fukao M."/>
            <person name="Oshima K."/>
            <person name="Morita H."/>
            <person name="Toh H."/>
            <person name="Suda W."/>
            <person name="Kim S.W."/>
            <person name="Suzuki S."/>
            <person name="Yakabe T."/>
            <person name="Hattori M."/>
            <person name="Yajima N."/>
        </authorList>
    </citation>
    <scope>NUCLEOTIDE SEQUENCE [LARGE SCALE GENOMIC DNA]</scope>
    <source>
        <strain evidence="10 11">KB290</strain>
    </source>
</reference>
<feature type="binding site" evidence="6">
    <location>
        <position position="146"/>
    </location>
    <ligand>
        <name>Zn(2+)</name>
        <dbReference type="ChEBI" id="CHEBI:29105"/>
        <note>structural</note>
    </ligand>
</feature>
<dbReference type="FunFam" id="3.40.50.300:FF:000106">
    <property type="entry name" value="Adenylate kinase mitochondrial"/>
    <property type="match status" value="1"/>
</dbReference>
<comment type="caution">
    <text evidence="6">Lacks conserved residue(s) required for the propagation of feature annotation.</text>
</comment>
<feature type="binding site" evidence="6">
    <location>
        <position position="216"/>
    </location>
    <ligand>
        <name>ATP</name>
        <dbReference type="ChEBI" id="CHEBI:30616"/>
    </ligand>
</feature>
<comment type="similarity">
    <text evidence="6 7">Belongs to the adenylate kinase family.</text>
</comment>
<feature type="binding site" evidence="6">
    <location>
        <position position="166"/>
    </location>
    <ligand>
        <name>Zn(2+)</name>
        <dbReference type="ChEBI" id="CHEBI:29105"/>
        <note>structural</note>
    </ligand>
</feature>
<dbReference type="EC" id="2.7.4.3" evidence="6 8"/>
<gene>
    <name evidence="6" type="primary">adk</name>
    <name evidence="10" type="ORF">LVISKB_1609</name>
</gene>
<accession>M5AEQ3</accession>
<feature type="binding site" evidence="6">
    <location>
        <position position="143"/>
    </location>
    <ligand>
        <name>ATP</name>
        <dbReference type="ChEBI" id="CHEBI:30616"/>
    </ligand>
</feature>
<dbReference type="PATRIC" id="fig|1001583.3.peg.1590"/>
<dbReference type="HAMAP" id="MF_00235">
    <property type="entry name" value="Adenylate_kinase_Adk"/>
    <property type="match status" value="1"/>
</dbReference>
<dbReference type="SUPFAM" id="SSF52540">
    <property type="entry name" value="P-loop containing nucleoside triphosphate hydrolases"/>
    <property type="match status" value="1"/>
</dbReference>
<dbReference type="NCBIfam" id="NF001381">
    <property type="entry name" value="PRK00279.1-3"/>
    <property type="match status" value="1"/>
</dbReference>
<feature type="binding site" evidence="6">
    <location>
        <begin position="73"/>
        <end position="75"/>
    </location>
    <ligand>
        <name>AMP</name>
        <dbReference type="ChEBI" id="CHEBI:456215"/>
    </ligand>
</feature>
<dbReference type="PANTHER" id="PTHR23359">
    <property type="entry name" value="NUCLEOTIDE KINASE"/>
    <property type="match status" value="1"/>
</dbReference>
<keyword evidence="6" id="KW-0963">Cytoplasm</keyword>
<dbReference type="EMBL" id="AP012167">
    <property type="protein sequence ID" value="BAN07244.1"/>
    <property type="molecule type" value="Genomic_DNA"/>
</dbReference>
<feature type="region of interest" description="NMP" evidence="6">
    <location>
        <begin position="46"/>
        <end position="75"/>
    </location>
</feature>
<evidence type="ECO:0000256" key="8">
    <source>
        <dbReference type="RuleBase" id="RU003331"/>
    </source>
</evidence>
<evidence type="ECO:0000256" key="7">
    <source>
        <dbReference type="RuleBase" id="RU003330"/>
    </source>
</evidence>
<feature type="binding site" evidence="6">
    <location>
        <begin position="152"/>
        <end position="153"/>
    </location>
    <ligand>
        <name>ATP</name>
        <dbReference type="ChEBI" id="CHEBI:30616"/>
    </ligand>
</feature>
<evidence type="ECO:0000256" key="2">
    <source>
        <dbReference type="ARBA" id="ARBA00022727"/>
    </source>
</evidence>
<evidence type="ECO:0000256" key="5">
    <source>
        <dbReference type="ARBA" id="ARBA00022840"/>
    </source>
</evidence>
<feature type="binding site" evidence="6">
    <location>
        <position position="169"/>
    </location>
    <ligand>
        <name>Zn(2+)</name>
        <dbReference type="ChEBI" id="CHEBI:29105"/>
        <note>structural</note>
    </ligand>
</feature>
<dbReference type="NCBIfam" id="TIGR01351">
    <property type="entry name" value="adk"/>
    <property type="match status" value="1"/>
</dbReference>
<dbReference type="InterPro" id="IPR007862">
    <property type="entry name" value="Adenylate_kinase_lid-dom"/>
</dbReference>
<feature type="binding site" evidence="6">
    <location>
        <position position="177"/>
    </location>
    <ligand>
        <name>AMP</name>
        <dbReference type="ChEBI" id="CHEBI:456215"/>
    </ligand>
</feature>
<dbReference type="AlphaFoldDB" id="M5AEQ3"/>
<keyword evidence="3 6" id="KW-0547">Nucleotide-binding</keyword>
<dbReference type="HOGENOM" id="CLU_032354_1_2_9"/>
<organism evidence="10 11">
    <name type="scientific">Levilactobacillus brevis KB290</name>
    <dbReference type="NCBI Taxonomy" id="1001583"/>
    <lineage>
        <taxon>Bacteria</taxon>
        <taxon>Bacillati</taxon>
        <taxon>Bacillota</taxon>
        <taxon>Bacilli</taxon>
        <taxon>Lactobacillales</taxon>
        <taxon>Lactobacillaceae</taxon>
        <taxon>Levilactobacillus</taxon>
    </lineage>
</organism>
<feature type="binding site" evidence="6">
    <location>
        <position position="52"/>
    </location>
    <ligand>
        <name>AMP</name>
        <dbReference type="ChEBI" id="CHEBI:456215"/>
    </ligand>
</feature>
<dbReference type="GO" id="GO:0008270">
    <property type="term" value="F:zinc ion binding"/>
    <property type="evidence" value="ECO:0007669"/>
    <property type="project" value="UniProtKB-UniRule"/>
</dbReference>
<evidence type="ECO:0000313" key="10">
    <source>
        <dbReference type="EMBL" id="BAN07244.1"/>
    </source>
</evidence>
<evidence type="ECO:0000256" key="3">
    <source>
        <dbReference type="ARBA" id="ARBA00022741"/>
    </source>
</evidence>
<feature type="binding site" evidence="6">
    <location>
        <position position="108"/>
    </location>
    <ligand>
        <name>AMP</name>
        <dbReference type="ChEBI" id="CHEBI:456215"/>
    </ligand>
</feature>
<dbReference type="GO" id="GO:0004017">
    <property type="term" value="F:AMP kinase activity"/>
    <property type="evidence" value="ECO:0007669"/>
    <property type="project" value="UniProtKB-UniRule"/>
</dbReference>
<keyword evidence="1 6" id="KW-0808">Transferase</keyword>
<feature type="binding site" evidence="6">
    <location>
        <position position="188"/>
    </location>
    <ligand>
        <name>AMP</name>
        <dbReference type="ChEBI" id="CHEBI:456215"/>
    </ligand>
</feature>
<evidence type="ECO:0000313" key="11">
    <source>
        <dbReference type="Proteomes" id="UP000012042"/>
    </source>
</evidence>
<feature type="binding site" evidence="6">
    <location>
        <position position="149"/>
    </location>
    <ligand>
        <name>Zn(2+)</name>
        <dbReference type="ChEBI" id="CHEBI:29105"/>
        <note>structural</note>
    </ligand>
</feature>
<name>M5AEQ3_LEVBR</name>
<keyword evidence="6" id="KW-0479">Metal-binding</keyword>
<comment type="function">
    <text evidence="6">Catalyzes the reversible transfer of the terminal phosphate group between ATP and AMP. Plays an important role in cellular energy homeostasis and in adenine nucleotide metabolism.</text>
</comment>
<dbReference type="Pfam" id="PF05191">
    <property type="entry name" value="ADK_lid"/>
    <property type="match status" value="1"/>
</dbReference>
<dbReference type="InterPro" id="IPR033690">
    <property type="entry name" value="Adenylat_kinase_CS"/>
</dbReference>
<comment type="catalytic activity">
    <reaction evidence="6 8">
        <text>AMP + ATP = 2 ADP</text>
        <dbReference type="Rhea" id="RHEA:12973"/>
        <dbReference type="ChEBI" id="CHEBI:30616"/>
        <dbReference type="ChEBI" id="CHEBI:456215"/>
        <dbReference type="ChEBI" id="CHEBI:456216"/>
        <dbReference type="EC" id="2.7.4.3"/>
    </reaction>
</comment>
<dbReference type="PROSITE" id="PS00113">
    <property type="entry name" value="ADENYLATE_KINASE"/>
    <property type="match status" value="1"/>
</dbReference>
<keyword evidence="5 6" id="KW-0067">ATP-binding</keyword>
<dbReference type="NCBIfam" id="NF011100">
    <property type="entry name" value="PRK14527.1"/>
    <property type="match status" value="1"/>
</dbReference>
<dbReference type="GO" id="GO:0044209">
    <property type="term" value="P:AMP salvage"/>
    <property type="evidence" value="ECO:0007669"/>
    <property type="project" value="UniProtKB-UniRule"/>
</dbReference>
<dbReference type="InterPro" id="IPR006259">
    <property type="entry name" value="Adenyl_kin_sub"/>
</dbReference>
<keyword evidence="2 6" id="KW-0545">Nucleotide biosynthesis</keyword>
<dbReference type="Proteomes" id="UP000012042">
    <property type="component" value="Chromosome"/>
</dbReference>
<dbReference type="InterPro" id="IPR027417">
    <property type="entry name" value="P-loop_NTPase"/>
</dbReference>
<feature type="binding site" evidence="6">
    <location>
        <position position="47"/>
    </location>
    <ligand>
        <name>AMP</name>
        <dbReference type="ChEBI" id="CHEBI:456215"/>
    </ligand>
</feature>
<evidence type="ECO:0000256" key="1">
    <source>
        <dbReference type="ARBA" id="ARBA00022679"/>
    </source>
</evidence>
<dbReference type="CDD" id="cd01428">
    <property type="entry name" value="ADK"/>
    <property type="match status" value="1"/>
</dbReference>
<feature type="domain" description="Adenylate kinase active site lid" evidence="9">
    <location>
        <begin position="143"/>
        <end position="179"/>
    </location>
</feature>
<feature type="binding site" evidence="6">
    <location>
        <begin position="26"/>
        <end position="31"/>
    </location>
    <ligand>
        <name>ATP</name>
        <dbReference type="ChEBI" id="CHEBI:30616"/>
    </ligand>
</feature>
<feature type="binding site" evidence="6">
    <location>
        <begin position="101"/>
        <end position="104"/>
    </location>
    <ligand>
        <name>AMP</name>
        <dbReference type="ChEBI" id="CHEBI:456215"/>
    </ligand>
</feature>
<dbReference type="KEGG" id="lbk:LVISKB_1609"/>
<proteinExistence type="inferred from homology"/>
<dbReference type="UniPathway" id="UPA00588">
    <property type="reaction ID" value="UER00649"/>
</dbReference>
<dbReference type="Gene3D" id="3.40.50.300">
    <property type="entry name" value="P-loop containing nucleotide triphosphate hydrolases"/>
    <property type="match status" value="1"/>
</dbReference>
<keyword evidence="4 6" id="KW-0418">Kinase</keyword>
<comment type="domain">
    <text evidence="6">Consists of three domains, a large central CORE domain and two small peripheral domains, NMPbind and LID, which undergo movements during catalysis. The LID domain closes over the site of phosphoryl transfer upon ATP binding. Assembling and dissambling the active center during each catalytic cycle provides an effective means to prevent ATP hydrolysis. Some bacteria have evolved a zinc-coordinating structure that stabilizes the LID domain.</text>
</comment>
<comment type="pathway">
    <text evidence="6">Purine metabolism; AMP biosynthesis via salvage pathway; AMP from ADP: step 1/1.</text>
</comment>
<evidence type="ECO:0000256" key="4">
    <source>
        <dbReference type="ARBA" id="ARBA00022777"/>
    </source>
</evidence>
<dbReference type="GO" id="GO:0005737">
    <property type="term" value="C:cytoplasm"/>
    <property type="evidence" value="ECO:0007669"/>
    <property type="project" value="UniProtKB-SubCell"/>
</dbReference>
<evidence type="ECO:0000256" key="6">
    <source>
        <dbReference type="HAMAP-Rule" id="MF_00235"/>
    </source>
</evidence>
<comment type="subunit">
    <text evidence="6 8">Monomer.</text>
</comment>
<dbReference type="NCBIfam" id="NF001380">
    <property type="entry name" value="PRK00279.1-2"/>
    <property type="match status" value="1"/>
</dbReference>
<evidence type="ECO:0000259" key="9">
    <source>
        <dbReference type="Pfam" id="PF05191"/>
    </source>
</evidence>
<dbReference type="Pfam" id="PF00406">
    <property type="entry name" value="ADK"/>
    <property type="match status" value="1"/>
</dbReference>
<sequence>MCFSGKFRRRSMNMTAMNLILMGLPGAGKGTQAEKIINEFHLPHISTGDIFREAMKNETEMGLAAKKFIDKGELVPDEVTNGIVHDRLAQDDTKDGFMLDGFPRSIVQAEALDTFGPELDRTINAVININVEPEVLVERLSGRYICRNCGATYHKLYKQPKVAGTCDVCGSHDFYQREDDKPETVKNRLAVNLKMNTPLVDYYTKKGLLFTVDGDRDIDDVYVDIEKILKNL</sequence>
<dbReference type="PRINTS" id="PR00094">
    <property type="entry name" value="ADENYLTKNASE"/>
</dbReference>
<protein>
    <recommendedName>
        <fullName evidence="6 8">Adenylate kinase</fullName>
        <shortName evidence="6">AK</shortName>
        <ecNumber evidence="6 8">2.7.4.3</ecNumber>
    </recommendedName>
    <alternativeName>
        <fullName evidence="6">ATP-AMP transphosphorylase</fullName>
    </alternativeName>
    <alternativeName>
        <fullName evidence="6">ATP:AMP phosphotransferase</fullName>
    </alternativeName>
    <alternativeName>
        <fullName evidence="6">Adenylate monophosphate kinase</fullName>
    </alternativeName>
</protein>
<keyword evidence="6" id="KW-0862">Zinc</keyword>
<comment type="subcellular location">
    <subcellularLocation>
        <location evidence="6 8">Cytoplasm</location>
    </subcellularLocation>
</comment>
<dbReference type="GO" id="GO:0005524">
    <property type="term" value="F:ATP binding"/>
    <property type="evidence" value="ECO:0007669"/>
    <property type="project" value="UniProtKB-UniRule"/>
</dbReference>
<dbReference type="InterPro" id="IPR000850">
    <property type="entry name" value="Adenylat/UMP-CMP_kin"/>
</dbReference>